<dbReference type="HOGENOM" id="CLU_2808784_0_0_10"/>
<dbReference type="EMBL" id="ACZK01000015">
    <property type="protein sequence ID" value="EHG23281.1"/>
    <property type="molecule type" value="Genomic_DNA"/>
</dbReference>
<dbReference type="AlphaFoldDB" id="G5GB16"/>
<dbReference type="Proteomes" id="UP000015993">
    <property type="component" value="Unassembled WGS sequence"/>
</dbReference>
<feature type="transmembrane region" description="Helical" evidence="1">
    <location>
        <begin position="36"/>
        <end position="63"/>
    </location>
</feature>
<name>G5GB16_9BACT</name>
<evidence type="ECO:0000313" key="3">
    <source>
        <dbReference type="Proteomes" id="UP000015993"/>
    </source>
</evidence>
<gene>
    <name evidence="2" type="ORF">HMPREF9332_00791</name>
</gene>
<feature type="transmembrane region" description="Helical" evidence="1">
    <location>
        <begin position="7"/>
        <end position="24"/>
    </location>
</feature>
<sequence length="70" mass="8299">MRWMSGYVLMAIWSGYLFVEKYIPYKMMAGTNGQWIVYYIVKLLLFVVIGVFTAPFTCLWAVFRVIKAFR</sequence>
<comment type="caution">
    <text evidence="2">The sequence shown here is derived from an EMBL/GenBank/DDBJ whole genome shotgun (WGS) entry which is preliminary data.</text>
</comment>
<organism evidence="2 3">
    <name type="scientific">Alloprevotella rava F0323</name>
    <dbReference type="NCBI Taxonomy" id="679199"/>
    <lineage>
        <taxon>Bacteria</taxon>
        <taxon>Pseudomonadati</taxon>
        <taxon>Bacteroidota</taxon>
        <taxon>Bacteroidia</taxon>
        <taxon>Bacteroidales</taxon>
        <taxon>Prevotellaceae</taxon>
        <taxon>Alloprevotella</taxon>
    </lineage>
</organism>
<keyword evidence="3" id="KW-1185">Reference proteome</keyword>
<proteinExistence type="predicted"/>
<keyword evidence="1" id="KW-0472">Membrane</keyword>
<dbReference type="PATRIC" id="fig|679199.3.peg.855"/>
<keyword evidence="1" id="KW-1133">Transmembrane helix</keyword>
<evidence type="ECO:0000256" key="1">
    <source>
        <dbReference type="SAM" id="Phobius"/>
    </source>
</evidence>
<accession>G5GB16</accession>
<protein>
    <recommendedName>
        <fullName evidence="4">Permease of the drug/metabolite transporter</fullName>
    </recommendedName>
</protein>
<keyword evidence="1" id="KW-0812">Transmembrane</keyword>
<reference evidence="2 3" key="1">
    <citation type="submission" date="2011-08" db="EMBL/GenBank/DDBJ databases">
        <title>The Genome Sequence of Prevotella sp. oral taxon 302 str. F0323.</title>
        <authorList>
            <consortium name="The Broad Institute Genome Sequencing Platform"/>
            <person name="Earl A."/>
            <person name="Ward D."/>
            <person name="Feldgarden M."/>
            <person name="Gevers D."/>
            <person name="Izard J."/>
            <person name="Blanton J.M."/>
            <person name="Baranova O.V."/>
            <person name="Tanner A.C."/>
            <person name="Dewhirst F.E."/>
            <person name="Young S.K."/>
            <person name="Zeng Q."/>
            <person name="Gargeya S."/>
            <person name="Fitzgerald M."/>
            <person name="Haas B."/>
            <person name="Abouelleil A."/>
            <person name="Alvarado L."/>
            <person name="Arachchi H.M."/>
            <person name="Berlin A."/>
            <person name="Brown A."/>
            <person name="Chapman S.B."/>
            <person name="Chen Z."/>
            <person name="Dunbar C."/>
            <person name="Freedman E."/>
            <person name="Gearin G."/>
            <person name="Gellesch M."/>
            <person name="Goldberg J."/>
            <person name="Griggs A."/>
            <person name="Gujja S."/>
            <person name="Heiman D."/>
            <person name="Howarth C."/>
            <person name="Larson L."/>
            <person name="Lui A."/>
            <person name="MacDonald P.J.P."/>
            <person name="Montmayeur A."/>
            <person name="Murphy C."/>
            <person name="Neiman D."/>
            <person name="Pearson M."/>
            <person name="Priest M."/>
            <person name="Roberts A."/>
            <person name="Saif S."/>
            <person name="Shea T."/>
            <person name="Shenoy N."/>
            <person name="Sisk P."/>
            <person name="Stolte C."/>
            <person name="Sykes S."/>
            <person name="Wortman J."/>
            <person name="Nusbaum C."/>
            <person name="Birren B."/>
        </authorList>
    </citation>
    <scope>NUCLEOTIDE SEQUENCE [LARGE SCALE GENOMIC DNA]</scope>
    <source>
        <strain evidence="2 3">F0323</strain>
    </source>
</reference>
<evidence type="ECO:0008006" key="4">
    <source>
        <dbReference type="Google" id="ProtNLM"/>
    </source>
</evidence>
<evidence type="ECO:0000313" key="2">
    <source>
        <dbReference type="EMBL" id="EHG23281.1"/>
    </source>
</evidence>
<dbReference type="eggNOG" id="ENOG5033HZA">
    <property type="taxonomic scope" value="Bacteria"/>
</dbReference>